<dbReference type="EMBL" id="QTUC01000001">
    <property type="protein sequence ID" value="REF35335.1"/>
    <property type="molecule type" value="Genomic_DNA"/>
</dbReference>
<dbReference type="InterPro" id="IPR029033">
    <property type="entry name" value="His_PPase_superfam"/>
</dbReference>
<gene>
    <name evidence="2" type="ORF">DFJ64_0713</name>
</gene>
<dbReference type="RefSeq" id="WP_115849139.1">
    <property type="nucleotide sequence ID" value="NZ_QTUC01000001.1"/>
</dbReference>
<accession>A0A3D9V8K5</accession>
<feature type="binding site" evidence="1">
    <location>
        <position position="60"/>
    </location>
    <ligand>
        <name>substrate</name>
    </ligand>
</feature>
<dbReference type="AlphaFoldDB" id="A0A3D9V8K5"/>
<feature type="binding site" evidence="1">
    <location>
        <begin position="10"/>
        <end position="17"/>
    </location>
    <ligand>
        <name>substrate</name>
    </ligand>
</feature>
<dbReference type="InterPro" id="IPR050275">
    <property type="entry name" value="PGM_Phosphatase"/>
</dbReference>
<keyword evidence="3" id="KW-1185">Reference proteome</keyword>
<dbReference type="PANTHER" id="PTHR48100:SF62">
    <property type="entry name" value="GLUCOSYL-3-PHOSPHOGLYCERATE PHOSPHATASE"/>
    <property type="match status" value="1"/>
</dbReference>
<dbReference type="GO" id="GO:0005737">
    <property type="term" value="C:cytoplasm"/>
    <property type="evidence" value="ECO:0007669"/>
    <property type="project" value="TreeGrafter"/>
</dbReference>
<evidence type="ECO:0000313" key="3">
    <source>
        <dbReference type="Proteomes" id="UP000256485"/>
    </source>
</evidence>
<name>A0A3D9V8K5_THECX</name>
<dbReference type="GO" id="GO:0016791">
    <property type="term" value="F:phosphatase activity"/>
    <property type="evidence" value="ECO:0007669"/>
    <property type="project" value="TreeGrafter"/>
</dbReference>
<protein>
    <submittedName>
        <fullName evidence="2">Putative phosphoglycerate mutase</fullName>
    </submittedName>
</protein>
<dbReference type="Gene3D" id="3.40.50.1240">
    <property type="entry name" value="Phosphoglycerate mutase-like"/>
    <property type="match status" value="1"/>
</dbReference>
<dbReference type="CDD" id="cd07067">
    <property type="entry name" value="HP_PGM_like"/>
    <property type="match status" value="1"/>
</dbReference>
<proteinExistence type="predicted"/>
<dbReference type="InterPro" id="IPR001345">
    <property type="entry name" value="PG/BPGM_mutase_AS"/>
</dbReference>
<evidence type="ECO:0000313" key="2">
    <source>
        <dbReference type="EMBL" id="REF35335.1"/>
    </source>
</evidence>
<dbReference type="SUPFAM" id="SSF53254">
    <property type="entry name" value="Phosphoglycerate mutase-like"/>
    <property type="match status" value="1"/>
</dbReference>
<evidence type="ECO:0000256" key="1">
    <source>
        <dbReference type="PIRSR" id="PIRSR613078-2"/>
    </source>
</evidence>
<dbReference type="SMART" id="SM00855">
    <property type="entry name" value="PGAM"/>
    <property type="match status" value="1"/>
</dbReference>
<comment type="caution">
    <text evidence="2">The sequence shown here is derived from an EMBL/GenBank/DDBJ whole genome shotgun (WGS) entry which is preliminary data.</text>
</comment>
<dbReference type="PANTHER" id="PTHR48100">
    <property type="entry name" value="BROAD-SPECIFICITY PHOSPHATASE YOR283W-RELATED"/>
    <property type="match status" value="1"/>
</dbReference>
<dbReference type="Proteomes" id="UP000256485">
    <property type="component" value="Unassembled WGS sequence"/>
</dbReference>
<dbReference type="InterPro" id="IPR013078">
    <property type="entry name" value="His_Pase_superF_clade-1"/>
</dbReference>
<reference evidence="2 3" key="1">
    <citation type="submission" date="2018-08" db="EMBL/GenBank/DDBJ databases">
        <title>Sequencing the genomes of 1000 actinobacteria strains.</title>
        <authorList>
            <person name="Klenk H.-P."/>
        </authorList>
    </citation>
    <scope>NUCLEOTIDE SEQUENCE [LARGE SCALE GENOMIC DNA]</scope>
    <source>
        <strain evidence="2 3">DSM 22891</strain>
    </source>
</reference>
<dbReference type="PROSITE" id="PS00175">
    <property type="entry name" value="PG_MUTASE"/>
    <property type="match status" value="1"/>
</dbReference>
<dbReference type="OrthoDB" id="4697614at2"/>
<sequence>MSAARLVVWRHGQTRWNVERRMQGQTDVPLDAVGLAQAREAAVQLATFRPAAVVSSDLKRAAQTAAELAKLTGLEVTYDPDLREIDVGSWAGLTIDQIHERDPDLARRLAAGEDVRRGGDGETLAELSERAEKAFRRAIDLVADGETVVAATHGMATRVGVTRLVGLPLQYWEALGGLRNCAWVVCEPGPRGWRIAEWNVGASPRPDVGAHR</sequence>
<dbReference type="Pfam" id="PF00300">
    <property type="entry name" value="His_Phos_1"/>
    <property type="match status" value="1"/>
</dbReference>
<organism evidence="2 3">
    <name type="scientific">Thermasporomyces composti</name>
    <dbReference type="NCBI Taxonomy" id="696763"/>
    <lineage>
        <taxon>Bacteria</taxon>
        <taxon>Bacillati</taxon>
        <taxon>Actinomycetota</taxon>
        <taxon>Actinomycetes</taxon>
        <taxon>Propionibacteriales</taxon>
        <taxon>Nocardioidaceae</taxon>
        <taxon>Thermasporomyces</taxon>
    </lineage>
</organism>